<evidence type="ECO:0000256" key="11">
    <source>
        <dbReference type="PIRSR" id="PIRSR600246-1"/>
    </source>
</evidence>
<sequence>MYCGPYKPNLLKNSKPEPNLVDTKNHDTIGIIAIDHERNIAAGTSTNGAKFKIPGRVGDSPIPGSGAYAMNTYGAAAATGDGDILMRFLPSFHAVQAMKNGHNPTKAAQLAIDTISNYYPDFSGAVIAVNKYGDYGAACHGFDRFPYSIANPKHNKVSLLYITCTKSKS</sequence>
<dbReference type="OrthoDB" id="188713at2759"/>
<dbReference type="Pfam" id="PF01112">
    <property type="entry name" value="Asparaginase_2"/>
    <property type="match status" value="1"/>
</dbReference>
<evidence type="ECO:0000256" key="8">
    <source>
        <dbReference type="ARBA" id="ARBA00078726"/>
    </source>
</evidence>
<dbReference type="PANTHER" id="PTHR10188:SF6">
    <property type="entry name" value="N(4)-(BETA-N-ACETYLGLUCOSAMINYL)-L-ASPARAGINASE"/>
    <property type="match status" value="1"/>
</dbReference>
<evidence type="ECO:0000256" key="5">
    <source>
        <dbReference type="ARBA" id="ARBA00050421"/>
    </source>
</evidence>
<feature type="binding site" evidence="12">
    <location>
        <begin position="56"/>
        <end position="59"/>
    </location>
    <ligand>
        <name>substrate</name>
    </ligand>
</feature>
<protein>
    <recommendedName>
        <fullName evidence="7">N(4)-(beta-N-acetylglucosaminyl)-L-asparaginase</fullName>
        <ecNumber evidence="7">3.5.1.26</ecNumber>
    </recommendedName>
    <alternativeName>
        <fullName evidence="9">Aspartylglucosaminidase</fullName>
    </alternativeName>
    <alternativeName>
        <fullName evidence="8">Glycosylasparaginase</fullName>
    </alternativeName>
    <alternativeName>
        <fullName evidence="10">N4-(N-acetyl-beta-glucosaminyl)-L-asparagine amidase</fullName>
    </alternativeName>
</protein>
<evidence type="ECO:0000256" key="12">
    <source>
        <dbReference type="PIRSR" id="PIRSR600246-2"/>
    </source>
</evidence>
<dbReference type="EMBL" id="AK341337">
    <property type="protein sequence ID" value="BAH71753.1"/>
    <property type="molecule type" value="mRNA"/>
</dbReference>
<organism evidence="14">
    <name type="scientific">Acyrthosiphon pisum</name>
    <name type="common">Pea aphid</name>
    <dbReference type="NCBI Taxonomy" id="7029"/>
    <lineage>
        <taxon>Eukaryota</taxon>
        <taxon>Metazoa</taxon>
        <taxon>Ecdysozoa</taxon>
        <taxon>Arthropoda</taxon>
        <taxon>Hexapoda</taxon>
        <taxon>Insecta</taxon>
        <taxon>Pterygota</taxon>
        <taxon>Neoptera</taxon>
        <taxon>Paraneoptera</taxon>
        <taxon>Hemiptera</taxon>
        <taxon>Sternorrhyncha</taxon>
        <taxon>Aphidomorpha</taxon>
        <taxon>Aphidoidea</taxon>
        <taxon>Aphididae</taxon>
        <taxon>Macrosiphini</taxon>
        <taxon>Acyrthosiphon</taxon>
    </lineage>
</organism>
<dbReference type="FunFam" id="3.60.20.30:FF:000003">
    <property type="entry name" value="N(4)-(Beta-N-acetylglucosaminyl)-L-asparaginase isoform X1"/>
    <property type="match status" value="1"/>
</dbReference>
<evidence type="ECO:0000256" key="4">
    <source>
        <dbReference type="ARBA" id="ARBA00022813"/>
    </source>
</evidence>
<dbReference type="EC" id="3.5.1.26" evidence="7"/>
<feature type="site" description="Cleavage; by autolysis" evidence="13">
    <location>
        <begin position="27"/>
        <end position="28"/>
    </location>
</feature>
<keyword evidence="4" id="KW-0068">Autocatalytic cleavage</keyword>
<comment type="function">
    <text evidence="6">Cleaves the GlcNAc-Asn bond which joins oligosaccharides to the peptide of asparagine-linked glycoproteins.</text>
</comment>
<dbReference type="PANTHER" id="PTHR10188">
    <property type="entry name" value="L-ASPARAGINASE"/>
    <property type="match status" value="1"/>
</dbReference>
<dbReference type="GO" id="GO:0006508">
    <property type="term" value="P:proteolysis"/>
    <property type="evidence" value="ECO:0007669"/>
    <property type="project" value="UniProtKB-KW"/>
</dbReference>
<dbReference type="InterPro" id="IPR029055">
    <property type="entry name" value="Ntn_hydrolases_N"/>
</dbReference>
<proteinExistence type="evidence at transcript level"/>
<evidence type="ECO:0000313" key="14">
    <source>
        <dbReference type="EMBL" id="BAH71753.1"/>
    </source>
</evidence>
<name>C4WV33_ACYPI</name>
<evidence type="ECO:0000256" key="1">
    <source>
        <dbReference type="ARBA" id="ARBA00010872"/>
    </source>
</evidence>
<accession>C4WV33</accession>
<dbReference type="InterPro" id="IPR000246">
    <property type="entry name" value="Peptidase_T2"/>
</dbReference>
<evidence type="ECO:0000256" key="2">
    <source>
        <dbReference type="ARBA" id="ARBA00022670"/>
    </source>
</evidence>
<keyword evidence="2" id="KW-0645">Protease</keyword>
<evidence type="ECO:0000256" key="13">
    <source>
        <dbReference type="PIRSR" id="PIRSR600246-3"/>
    </source>
</evidence>
<reference evidence="14" key="1">
    <citation type="submission" date="2009-06" db="EMBL/GenBank/DDBJ databases">
        <title>A full-length cDNA resource of the pea aphid, Acyrthosiphon pisum.</title>
        <authorList>
            <person name="Shigenobu S."/>
            <person name="Nakabachi A."/>
            <person name="Richards S."/>
        </authorList>
    </citation>
    <scope>NUCLEOTIDE SEQUENCE</scope>
    <source>
        <strain evidence="14">LSR1</strain>
        <tissue evidence="14">Whole body</tissue>
    </source>
</reference>
<dbReference type="GO" id="GO:0008233">
    <property type="term" value="F:peptidase activity"/>
    <property type="evidence" value="ECO:0007669"/>
    <property type="project" value="UniProtKB-KW"/>
</dbReference>
<dbReference type="Gene3D" id="3.60.20.30">
    <property type="entry name" value="(Glycosyl)asparaginase"/>
    <property type="match status" value="1"/>
</dbReference>
<dbReference type="GO" id="GO:0003948">
    <property type="term" value="F:N4-(beta-N-acetylglucosaminyl)-L-asparaginase activity"/>
    <property type="evidence" value="ECO:0007669"/>
    <property type="project" value="UniProtKB-EC"/>
</dbReference>
<evidence type="ECO:0000256" key="6">
    <source>
        <dbReference type="ARBA" id="ARBA00053295"/>
    </source>
</evidence>
<comment type="catalytic activity">
    <reaction evidence="5">
        <text>N(4)-(beta-N-acetyl-D-glucosaminyl)-L-asparagine + H2O = N-acetyl-beta-D-glucosaminylamine + L-aspartate + H(+)</text>
        <dbReference type="Rhea" id="RHEA:11544"/>
        <dbReference type="ChEBI" id="CHEBI:15377"/>
        <dbReference type="ChEBI" id="CHEBI:15378"/>
        <dbReference type="ChEBI" id="CHEBI:15947"/>
        <dbReference type="ChEBI" id="CHEBI:29991"/>
        <dbReference type="ChEBI" id="CHEBI:58080"/>
        <dbReference type="EC" id="3.5.1.26"/>
    </reaction>
</comment>
<evidence type="ECO:0000256" key="9">
    <source>
        <dbReference type="ARBA" id="ARBA00079301"/>
    </source>
</evidence>
<gene>
    <name evidence="14" type="primary">ACYPI005230</name>
</gene>
<comment type="similarity">
    <text evidence="1">Belongs to the Ntn-hydrolase family.</text>
</comment>
<evidence type="ECO:0000256" key="7">
    <source>
        <dbReference type="ARBA" id="ARBA00066729"/>
    </source>
</evidence>
<feature type="active site" description="Nucleophile" evidence="11">
    <location>
        <position position="28"/>
    </location>
</feature>
<evidence type="ECO:0000256" key="3">
    <source>
        <dbReference type="ARBA" id="ARBA00022801"/>
    </source>
</evidence>
<keyword evidence="3" id="KW-0378">Hydrolase</keyword>
<feature type="binding site" evidence="12">
    <location>
        <begin position="79"/>
        <end position="82"/>
    </location>
    <ligand>
        <name>substrate</name>
    </ligand>
</feature>
<dbReference type="SUPFAM" id="SSF56235">
    <property type="entry name" value="N-terminal nucleophile aminohydrolases (Ntn hydrolases)"/>
    <property type="match status" value="1"/>
</dbReference>
<dbReference type="GO" id="GO:0005764">
    <property type="term" value="C:lysosome"/>
    <property type="evidence" value="ECO:0007669"/>
    <property type="project" value="TreeGrafter"/>
</dbReference>
<dbReference type="AlphaFoldDB" id="C4WV33"/>
<evidence type="ECO:0000256" key="10">
    <source>
        <dbReference type="ARBA" id="ARBA00080645"/>
    </source>
</evidence>